<name>A0A1B6KLG8_9HEMI</name>
<dbReference type="InterPro" id="IPR055129">
    <property type="entry name" value="YEATS_dom"/>
</dbReference>
<feature type="region of interest" description="Disordered" evidence="3">
    <location>
        <begin position="422"/>
        <end position="457"/>
    </location>
</feature>
<dbReference type="GO" id="GO:0006355">
    <property type="term" value="P:regulation of DNA-templated transcription"/>
    <property type="evidence" value="ECO:0007669"/>
    <property type="project" value="InterPro"/>
</dbReference>
<dbReference type="EMBL" id="GEBQ01027680">
    <property type="protein sequence ID" value="JAT12297.1"/>
    <property type="molecule type" value="Transcribed_RNA"/>
</dbReference>
<evidence type="ECO:0000256" key="2">
    <source>
        <dbReference type="PROSITE-ProRule" id="PRU00376"/>
    </source>
</evidence>
<comment type="subcellular location">
    <subcellularLocation>
        <location evidence="2">Nucleus</location>
    </subcellularLocation>
</comment>
<gene>
    <name evidence="5" type="ORF">g.2785</name>
</gene>
<feature type="non-terminal residue" evidence="5">
    <location>
        <position position="457"/>
    </location>
</feature>
<feature type="compositionally biased region" description="Polar residues" evidence="3">
    <location>
        <begin position="422"/>
        <end position="435"/>
    </location>
</feature>
<accession>A0A1B6KLG8</accession>
<proteinExistence type="predicted"/>
<protein>
    <recommendedName>
        <fullName evidence="4">YEATS domain-containing protein</fullName>
    </recommendedName>
</protein>
<dbReference type="InterPro" id="IPR005033">
    <property type="entry name" value="YEATS"/>
</dbReference>
<dbReference type="CDD" id="cd16907">
    <property type="entry name" value="YEATS_YEATS2_like"/>
    <property type="match status" value="1"/>
</dbReference>
<dbReference type="AlphaFoldDB" id="A0A1B6KLG8"/>
<dbReference type="PROSITE" id="PS51037">
    <property type="entry name" value="YEATS"/>
    <property type="match status" value="1"/>
</dbReference>
<evidence type="ECO:0000256" key="3">
    <source>
        <dbReference type="SAM" id="MobiDB-lite"/>
    </source>
</evidence>
<dbReference type="Gene3D" id="2.60.40.1970">
    <property type="entry name" value="YEATS domain"/>
    <property type="match status" value="1"/>
</dbReference>
<reference evidence="5" key="1">
    <citation type="submission" date="2015-11" db="EMBL/GenBank/DDBJ databases">
        <title>De novo transcriptome assembly of four potential Pierce s Disease insect vectors from Arizona vineyards.</title>
        <authorList>
            <person name="Tassone E.E."/>
        </authorList>
    </citation>
    <scope>NUCLEOTIDE SEQUENCE</scope>
</reference>
<dbReference type="Pfam" id="PF03366">
    <property type="entry name" value="YEATS"/>
    <property type="match status" value="1"/>
</dbReference>
<feature type="domain" description="YEATS" evidence="4">
    <location>
        <begin position="1"/>
        <end position="133"/>
    </location>
</feature>
<evidence type="ECO:0000256" key="1">
    <source>
        <dbReference type="ARBA" id="ARBA00023242"/>
    </source>
</evidence>
<sequence length="457" mass="51374">MRVLIGNLAMKLEPDYEDKATHKWIIYVRSAPGSLHIEEQVSKVHFFLHRSYKPHNIVTVPKPPFTLNRRGWGEFSLRIQLHFKNNLNKPIDVIHNMKLDGKNSGQYFQSSETYADLWIYPSAGGGGSRSFNSRQILKLASDMMKKEVLNFSSELICHRCLASGSIDKSCRCTGAGDFSNSFLSVGQGNPSQVTEPYNSCTAGKISLPMDLTSDIGGCEELSSQTSSSQPHFTKKEDNDSILSNFPEAVPKIDSRQYEFDTSVTETSILDKFNKDLEYDFLKVSDAILSLSNSNDSMDYSIDLDIKPKLTEILEDLGIKERLNEENPVFEGNKAELKDFKKEKTKDLKMLQHFSNNFEGEVFNDNFINHENKPSTMDTKLLTDPMEKSSSEFIVPDFFDSGFILTDTVSTNDVNMLDSGVLPNSETNCTDSSVPVNKSFKNDTPSLIQKDISNSECN</sequence>
<feature type="compositionally biased region" description="Polar residues" evidence="3">
    <location>
        <begin position="441"/>
        <end position="457"/>
    </location>
</feature>
<evidence type="ECO:0000313" key="5">
    <source>
        <dbReference type="EMBL" id="JAT12297.1"/>
    </source>
</evidence>
<dbReference type="PANTHER" id="PTHR23195">
    <property type="entry name" value="YEATS DOMAIN"/>
    <property type="match status" value="1"/>
</dbReference>
<dbReference type="InterPro" id="IPR038704">
    <property type="entry name" value="YEAST_sf"/>
</dbReference>
<dbReference type="GO" id="GO:0005634">
    <property type="term" value="C:nucleus"/>
    <property type="evidence" value="ECO:0007669"/>
    <property type="project" value="UniProtKB-SubCell"/>
</dbReference>
<evidence type="ECO:0000259" key="4">
    <source>
        <dbReference type="PROSITE" id="PS51037"/>
    </source>
</evidence>
<organism evidence="5">
    <name type="scientific">Graphocephala atropunctata</name>
    <dbReference type="NCBI Taxonomy" id="36148"/>
    <lineage>
        <taxon>Eukaryota</taxon>
        <taxon>Metazoa</taxon>
        <taxon>Ecdysozoa</taxon>
        <taxon>Arthropoda</taxon>
        <taxon>Hexapoda</taxon>
        <taxon>Insecta</taxon>
        <taxon>Pterygota</taxon>
        <taxon>Neoptera</taxon>
        <taxon>Paraneoptera</taxon>
        <taxon>Hemiptera</taxon>
        <taxon>Auchenorrhyncha</taxon>
        <taxon>Membracoidea</taxon>
        <taxon>Cicadellidae</taxon>
        <taxon>Cicadellinae</taxon>
        <taxon>Cicadellini</taxon>
        <taxon>Graphocephala</taxon>
    </lineage>
</organism>
<keyword evidence="1 2" id="KW-0539">Nucleus</keyword>